<comment type="similarity">
    <text evidence="1">Belongs to the stealth family.</text>
</comment>
<dbReference type="AlphaFoldDB" id="A0A975XLH1"/>
<protein>
    <submittedName>
        <fullName evidence="8">Stealth family protein</fullName>
    </submittedName>
</protein>
<dbReference type="InterPro" id="IPR047141">
    <property type="entry name" value="Stealth"/>
</dbReference>
<evidence type="ECO:0000259" key="6">
    <source>
        <dbReference type="Pfam" id="PF17102"/>
    </source>
</evidence>
<dbReference type="Pfam" id="PF17103">
    <property type="entry name" value="Stealth_CR4"/>
    <property type="match status" value="1"/>
</dbReference>
<dbReference type="EMBL" id="CP076456">
    <property type="protein sequence ID" value="QWQ37040.1"/>
    <property type="molecule type" value="Genomic_DNA"/>
</dbReference>
<evidence type="ECO:0000256" key="1">
    <source>
        <dbReference type="ARBA" id="ARBA00007583"/>
    </source>
</evidence>
<keyword evidence="9" id="KW-1185">Reference proteome</keyword>
<reference evidence="8" key="1">
    <citation type="submission" date="2021-06" db="EMBL/GenBank/DDBJ databases">
        <title>Novel species in genus Arthrobacter.</title>
        <authorList>
            <person name="Zhang G."/>
        </authorList>
    </citation>
    <scope>NUCLEOTIDE SEQUENCE</scope>
    <source>
        <strain evidence="8">Zg-ZUI122</strain>
    </source>
</reference>
<dbReference type="InterPro" id="IPR021520">
    <property type="entry name" value="Stealth_CR2"/>
</dbReference>
<feature type="domain" description="Stealth protein CR4 conserved region 4" evidence="7">
    <location>
        <begin position="550"/>
        <end position="596"/>
    </location>
</feature>
<feature type="domain" description="Stealth protein CR1 conserved region 1" evidence="5">
    <location>
        <begin position="287"/>
        <end position="312"/>
    </location>
</feature>
<keyword evidence="2" id="KW-0808">Transferase</keyword>
<dbReference type="Proteomes" id="UP000680588">
    <property type="component" value="Chromosome"/>
</dbReference>
<dbReference type="PANTHER" id="PTHR24045:SF0">
    <property type="entry name" value="N-ACETYLGLUCOSAMINE-1-PHOSPHOTRANSFERASE SUBUNITS ALPHA_BETA"/>
    <property type="match status" value="1"/>
</dbReference>
<evidence type="ECO:0000313" key="8">
    <source>
        <dbReference type="EMBL" id="QWQ37040.1"/>
    </source>
</evidence>
<keyword evidence="3" id="KW-0270">Exopolysaccharide synthesis</keyword>
<dbReference type="InterPro" id="IPR031358">
    <property type="entry name" value="Stealth_CR1"/>
</dbReference>
<dbReference type="GO" id="GO:0000271">
    <property type="term" value="P:polysaccharide biosynthetic process"/>
    <property type="evidence" value="ECO:0007669"/>
    <property type="project" value="UniProtKB-KW"/>
</dbReference>
<evidence type="ECO:0000256" key="3">
    <source>
        <dbReference type="ARBA" id="ARBA00023169"/>
    </source>
</evidence>
<name>A0A975XLH1_9MICC</name>
<sequence>MSALALNATQQRHPRPEHQAYSGRVRLIRCAPRKPAVHLCAEPHEPRPHIRRGLRPRTRNLLEVPITDIAAEHDVYFGTPEPEHESEDLQTASLAVVQRVEHRTDVAEVKGRLTLMDTGLTPNQAMVEDLLFVRKVLENAGIAYLLVRGNDERPVIAVDLAHRDQLRRAMVEACREEPFYSRSVDTKKTRTLLIADGELSPSDKSRIIRVYRPRAVSGTNLTFGPSAGVQLELWDLTGPEITLPVENSLTRRTLPANEVVRGTVEKHGLTWPTIENMFADHATDIDFDVDLVFSWVDGSSPEYQAARAARMKDAVVGEGDDHEARFRQINELKYALRSVYMFAPWIRRIFIATDSERPDWLADHPSVTFVRAEEHFKDPSVLPTHNSQAVESQLQHIPGLAEHFLYSNDDMFFGRPVGPDLFFSPGGITKFIEASTRIGLGANDPERSGFENAARVNRRLLWERFGRITTRHLEHTAAPLRKSVLLEMEAEFPNEFAATAASTFRAKDNISVTNSLYHYYALLTGRAVTQETAKVKYVDTTSYAGLKIMDKLLAKRNMDLFCLNDGSFPEVPAQERTERVTDFLEKFFPIKAPWEK</sequence>
<evidence type="ECO:0000259" key="5">
    <source>
        <dbReference type="Pfam" id="PF17101"/>
    </source>
</evidence>
<dbReference type="InterPro" id="IPR031357">
    <property type="entry name" value="Stealth_CR3"/>
</dbReference>
<dbReference type="Pfam" id="PF17102">
    <property type="entry name" value="Stealth_CR3"/>
    <property type="match status" value="1"/>
</dbReference>
<dbReference type="InterPro" id="IPR031356">
    <property type="entry name" value="Stealth_CR4"/>
</dbReference>
<evidence type="ECO:0000259" key="4">
    <source>
        <dbReference type="Pfam" id="PF11380"/>
    </source>
</evidence>
<dbReference type="Pfam" id="PF17101">
    <property type="entry name" value="Stealth_CR1"/>
    <property type="match status" value="1"/>
</dbReference>
<evidence type="ECO:0000259" key="7">
    <source>
        <dbReference type="Pfam" id="PF17103"/>
    </source>
</evidence>
<gene>
    <name evidence="8" type="ORF">KG104_04400</name>
</gene>
<evidence type="ECO:0000256" key="2">
    <source>
        <dbReference type="ARBA" id="ARBA00022679"/>
    </source>
</evidence>
<evidence type="ECO:0000313" key="9">
    <source>
        <dbReference type="Proteomes" id="UP000680588"/>
    </source>
</evidence>
<feature type="domain" description="Stealth protein CR3 conserved region 3" evidence="6">
    <location>
        <begin position="475"/>
        <end position="521"/>
    </location>
</feature>
<accession>A0A975XLH1</accession>
<organism evidence="8 9">
    <name type="scientific">Arthrobacter sunyaminii</name>
    <dbReference type="NCBI Taxonomy" id="2816859"/>
    <lineage>
        <taxon>Bacteria</taxon>
        <taxon>Bacillati</taxon>
        <taxon>Actinomycetota</taxon>
        <taxon>Actinomycetes</taxon>
        <taxon>Micrococcales</taxon>
        <taxon>Micrococcaceae</taxon>
        <taxon>Arthrobacter</taxon>
    </lineage>
</organism>
<feature type="domain" description="Stealth protein CR2 conserved region 2" evidence="4">
    <location>
        <begin position="325"/>
        <end position="429"/>
    </location>
</feature>
<proteinExistence type="inferred from homology"/>
<dbReference type="PANTHER" id="PTHR24045">
    <property type="match status" value="1"/>
</dbReference>
<dbReference type="Pfam" id="PF11380">
    <property type="entry name" value="Stealth_CR2"/>
    <property type="match status" value="1"/>
</dbReference>
<dbReference type="GO" id="GO:0016772">
    <property type="term" value="F:transferase activity, transferring phosphorus-containing groups"/>
    <property type="evidence" value="ECO:0007669"/>
    <property type="project" value="InterPro"/>
</dbReference>
<dbReference type="KEGG" id="asun:KG104_04400"/>